<dbReference type="Proteomes" id="UP000650466">
    <property type="component" value="Unassembled WGS sequence"/>
</dbReference>
<comment type="caution">
    <text evidence="2">The sequence shown here is derived from an EMBL/GenBank/DDBJ whole genome shotgun (WGS) entry which is preliminary data.</text>
</comment>
<feature type="region of interest" description="Disordered" evidence="1">
    <location>
        <begin position="42"/>
        <end position="62"/>
    </location>
</feature>
<name>A0A926QJZ0_9BACL</name>
<dbReference type="InterPro" id="IPR025549">
    <property type="entry name" value="YjzC"/>
</dbReference>
<evidence type="ECO:0000313" key="3">
    <source>
        <dbReference type="Proteomes" id="UP000650466"/>
    </source>
</evidence>
<gene>
    <name evidence="2" type="ORF">ICC18_19170</name>
</gene>
<keyword evidence="3" id="KW-1185">Reference proteome</keyword>
<dbReference type="RefSeq" id="WP_188176012.1">
    <property type="nucleotide sequence ID" value="NZ_JACVVD010000006.1"/>
</dbReference>
<accession>A0A926QJZ0</accession>
<evidence type="ECO:0000313" key="2">
    <source>
        <dbReference type="EMBL" id="MBD0382241.1"/>
    </source>
</evidence>
<sequence>MGEWTHYNPGDHAPNDGEYIEIGENAFHMGINNPKRVVLKKGDAFPETSNHNRKWKRKDMKQ</sequence>
<protein>
    <submittedName>
        <fullName evidence="2">YjzC family protein</fullName>
    </submittedName>
</protein>
<dbReference type="EMBL" id="JACVVD010000006">
    <property type="protein sequence ID" value="MBD0382241.1"/>
    <property type="molecule type" value="Genomic_DNA"/>
</dbReference>
<dbReference type="AlphaFoldDB" id="A0A926QJZ0"/>
<proteinExistence type="predicted"/>
<evidence type="ECO:0000256" key="1">
    <source>
        <dbReference type="SAM" id="MobiDB-lite"/>
    </source>
</evidence>
<feature type="compositionally biased region" description="Basic residues" evidence="1">
    <location>
        <begin position="51"/>
        <end position="62"/>
    </location>
</feature>
<dbReference type="Pfam" id="PF14168">
    <property type="entry name" value="YjzC"/>
    <property type="match status" value="1"/>
</dbReference>
<organism evidence="2 3">
    <name type="scientific">Paenibacillus sedimenti</name>
    <dbReference type="NCBI Taxonomy" id="2770274"/>
    <lineage>
        <taxon>Bacteria</taxon>
        <taxon>Bacillati</taxon>
        <taxon>Bacillota</taxon>
        <taxon>Bacilli</taxon>
        <taxon>Bacillales</taxon>
        <taxon>Paenibacillaceae</taxon>
        <taxon>Paenibacillus</taxon>
    </lineage>
</organism>
<reference evidence="2" key="1">
    <citation type="submission" date="2020-09" db="EMBL/GenBank/DDBJ databases">
        <title>Draft Genome Sequence of Paenibacillus sp. WST5.</title>
        <authorList>
            <person name="Bao Z."/>
        </authorList>
    </citation>
    <scope>NUCLEOTIDE SEQUENCE</scope>
    <source>
        <strain evidence="2">WST5</strain>
    </source>
</reference>